<dbReference type="Proteomes" id="UP001163046">
    <property type="component" value="Unassembled WGS sequence"/>
</dbReference>
<evidence type="ECO:0000313" key="11">
    <source>
        <dbReference type="EMBL" id="KAJ7363715.1"/>
    </source>
</evidence>
<dbReference type="EMBL" id="MU827305">
    <property type="protein sequence ID" value="KAJ7363715.1"/>
    <property type="molecule type" value="Genomic_DNA"/>
</dbReference>
<dbReference type="PRINTS" id="PR00237">
    <property type="entry name" value="GPCRRHODOPSN"/>
</dbReference>
<accession>A0A9X0CLW0</accession>
<evidence type="ECO:0000259" key="10">
    <source>
        <dbReference type="PROSITE" id="PS50262"/>
    </source>
</evidence>
<dbReference type="Pfam" id="PF00001">
    <property type="entry name" value="7tm_1"/>
    <property type="match status" value="1"/>
</dbReference>
<feature type="transmembrane region" description="Helical" evidence="9">
    <location>
        <begin position="270"/>
        <end position="289"/>
    </location>
</feature>
<evidence type="ECO:0000256" key="2">
    <source>
        <dbReference type="ARBA" id="ARBA00022692"/>
    </source>
</evidence>
<dbReference type="InterPro" id="IPR000276">
    <property type="entry name" value="GPCR_Rhodpsn"/>
</dbReference>
<protein>
    <recommendedName>
        <fullName evidence="10">G-protein coupled receptors family 1 profile domain-containing protein</fullName>
    </recommendedName>
</protein>
<feature type="region of interest" description="Disordered" evidence="8">
    <location>
        <begin position="335"/>
        <end position="356"/>
    </location>
</feature>
<comment type="subcellular location">
    <subcellularLocation>
        <location evidence="1">Membrane</location>
        <topology evidence="1">Multi-pass membrane protein</topology>
    </subcellularLocation>
</comment>
<proteinExistence type="predicted"/>
<feature type="transmembrane region" description="Helical" evidence="9">
    <location>
        <begin position="13"/>
        <end position="35"/>
    </location>
</feature>
<dbReference type="GO" id="GO:0008188">
    <property type="term" value="F:neuropeptide receptor activity"/>
    <property type="evidence" value="ECO:0007669"/>
    <property type="project" value="TreeGrafter"/>
</dbReference>
<organism evidence="11 12">
    <name type="scientific">Desmophyllum pertusum</name>
    <dbReference type="NCBI Taxonomy" id="174260"/>
    <lineage>
        <taxon>Eukaryota</taxon>
        <taxon>Metazoa</taxon>
        <taxon>Cnidaria</taxon>
        <taxon>Anthozoa</taxon>
        <taxon>Hexacorallia</taxon>
        <taxon>Scleractinia</taxon>
        <taxon>Caryophylliina</taxon>
        <taxon>Caryophylliidae</taxon>
        <taxon>Desmophyllum</taxon>
    </lineage>
</organism>
<name>A0A9X0CLW0_9CNID</name>
<evidence type="ECO:0000256" key="6">
    <source>
        <dbReference type="ARBA" id="ARBA00023170"/>
    </source>
</evidence>
<keyword evidence="6" id="KW-0675">Receptor</keyword>
<evidence type="ECO:0000256" key="9">
    <source>
        <dbReference type="SAM" id="Phobius"/>
    </source>
</evidence>
<keyword evidence="3 9" id="KW-1133">Transmembrane helix</keyword>
<feature type="transmembrane region" description="Helical" evidence="9">
    <location>
        <begin position="176"/>
        <end position="195"/>
    </location>
</feature>
<gene>
    <name evidence="11" type="ORF">OS493_009878</name>
</gene>
<dbReference type="SUPFAM" id="SSF81321">
    <property type="entry name" value="Family A G protein-coupled receptor-like"/>
    <property type="match status" value="1"/>
</dbReference>
<evidence type="ECO:0000256" key="5">
    <source>
        <dbReference type="ARBA" id="ARBA00023136"/>
    </source>
</evidence>
<dbReference type="InterPro" id="IPR017452">
    <property type="entry name" value="GPCR_Rhodpsn_7TM"/>
</dbReference>
<keyword evidence="5 9" id="KW-0472">Membrane</keyword>
<feature type="transmembrane region" description="Helical" evidence="9">
    <location>
        <begin position="234"/>
        <end position="255"/>
    </location>
</feature>
<dbReference type="PANTHER" id="PTHR24238:SF57">
    <property type="entry name" value="G-PROTEIN COUPLED RECEPTOR 83"/>
    <property type="match status" value="1"/>
</dbReference>
<dbReference type="PANTHER" id="PTHR24238">
    <property type="entry name" value="G-PROTEIN COUPLED RECEPTOR"/>
    <property type="match status" value="1"/>
</dbReference>
<evidence type="ECO:0000256" key="7">
    <source>
        <dbReference type="ARBA" id="ARBA00023224"/>
    </source>
</evidence>
<feature type="transmembrane region" description="Helical" evidence="9">
    <location>
        <begin position="126"/>
        <end position="147"/>
    </location>
</feature>
<dbReference type="PROSITE" id="PS50262">
    <property type="entry name" value="G_PROTEIN_RECEP_F1_2"/>
    <property type="match status" value="1"/>
</dbReference>
<dbReference type="GO" id="GO:0005886">
    <property type="term" value="C:plasma membrane"/>
    <property type="evidence" value="ECO:0007669"/>
    <property type="project" value="TreeGrafter"/>
</dbReference>
<feature type="transmembrane region" description="Helical" evidence="9">
    <location>
        <begin position="78"/>
        <end position="106"/>
    </location>
</feature>
<dbReference type="Gene3D" id="1.20.1070.10">
    <property type="entry name" value="Rhodopsin 7-helix transmembrane proteins"/>
    <property type="match status" value="1"/>
</dbReference>
<evidence type="ECO:0000256" key="8">
    <source>
        <dbReference type="SAM" id="MobiDB-lite"/>
    </source>
</evidence>
<comment type="caution">
    <text evidence="11">The sequence shown here is derived from an EMBL/GenBank/DDBJ whole genome shotgun (WGS) entry which is preliminary data.</text>
</comment>
<evidence type="ECO:0000313" key="12">
    <source>
        <dbReference type="Proteomes" id="UP001163046"/>
    </source>
</evidence>
<sequence>MNMAFTASDVSKAVFLAVIFVITVVGNGLVVYVLTKFRKQLLKNRPTYQFILNIVLSDLIVGIVTIPFEFTRELLEEWIFGTALCKIIEFIEIAVSGTAVCTHALIAFDRYRSLARPYLPKMERRIVRQMITLSWLVPAIMSSPYLYMFEVQEIDSKIVCTPNAIPIDWLDKLYEAIEFVAVLLIPFVVLCWCYFHVTLIMWGRSPLVGVENFPAAPHSVISQNKKRVTRTSGLVAAAFIVCWLPTFVLSFVRIVSGTESVHRGQVLHEISMFGIFINEAINPIIYCAFDRSLKARIRLHTICTLHTESVESSQNATRTINTAAEHTLTQMDVRNLDPTLPSDQPNHERRRHTLNT</sequence>
<keyword evidence="2 9" id="KW-0812">Transmembrane</keyword>
<dbReference type="CDD" id="cd00637">
    <property type="entry name" value="7tm_classA_rhodopsin-like"/>
    <property type="match status" value="1"/>
</dbReference>
<dbReference type="AlphaFoldDB" id="A0A9X0CLW0"/>
<keyword evidence="12" id="KW-1185">Reference proteome</keyword>
<feature type="transmembrane region" description="Helical" evidence="9">
    <location>
        <begin position="47"/>
        <end position="66"/>
    </location>
</feature>
<evidence type="ECO:0000256" key="3">
    <source>
        <dbReference type="ARBA" id="ARBA00022989"/>
    </source>
</evidence>
<dbReference type="OrthoDB" id="5987909at2759"/>
<evidence type="ECO:0000256" key="1">
    <source>
        <dbReference type="ARBA" id="ARBA00004141"/>
    </source>
</evidence>
<reference evidence="11" key="1">
    <citation type="submission" date="2023-01" db="EMBL/GenBank/DDBJ databases">
        <title>Genome assembly of the deep-sea coral Lophelia pertusa.</title>
        <authorList>
            <person name="Herrera S."/>
            <person name="Cordes E."/>
        </authorList>
    </citation>
    <scope>NUCLEOTIDE SEQUENCE</scope>
    <source>
        <strain evidence="11">USNM1676648</strain>
        <tissue evidence="11">Polyp</tissue>
    </source>
</reference>
<evidence type="ECO:0000256" key="4">
    <source>
        <dbReference type="ARBA" id="ARBA00023040"/>
    </source>
</evidence>
<keyword evidence="7" id="KW-0807">Transducer</keyword>
<feature type="domain" description="G-protein coupled receptors family 1 profile" evidence="10">
    <location>
        <begin position="26"/>
        <end position="286"/>
    </location>
</feature>
<keyword evidence="4" id="KW-0297">G-protein coupled receptor</keyword>